<dbReference type="InterPro" id="IPR007603">
    <property type="entry name" value="Choline_transptr-like"/>
</dbReference>
<dbReference type="GO" id="GO:0022857">
    <property type="term" value="F:transmembrane transporter activity"/>
    <property type="evidence" value="ECO:0007669"/>
    <property type="project" value="UniProtKB-UniRule"/>
</dbReference>
<comment type="caution">
    <text evidence="7">The sequence shown here is derived from an EMBL/GenBank/DDBJ whole genome shotgun (WGS) entry which is preliminary data.</text>
</comment>
<feature type="transmembrane region" description="Helical" evidence="6">
    <location>
        <begin position="359"/>
        <end position="383"/>
    </location>
</feature>
<feature type="transmembrane region" description="Helical" evidence="6">
    <location>
        <begin position="403"/>
        <end position="422"/>
    </location>
</feature>
<dbReference type="PANTHER" id="PTHR12385:SF4">
    <property type="entry name" value="PROTEIN PNS1"/>
    <property type="match status" value="1"/>
</dbReference>
<name>A0AAV1V1G8_9STRA</name>
<evidence type="ECO:0000256" key="1">
    <source>
        <dbReference type="ARBA" id="ARBA00004141"/>
    </source>
</evidence>
<evidence type="ECO:0000256" key="5">
    <source>
        <dbReference type="ARBA" id="ARBA00023136"/>
    </source>
</evidence>
<proteinExistence type="inferred from homology"/>
<feature type="transmembrane region" description="Helical" evidence="6">
    <location>
        <begin position="106"/>
        <end position="125"/>
    </location>
</feature>
<dbReference type="AlphaFoldDB" id="A0AAV1V1G8"/>
<evidence type="ECO:0000313" key="8">
    <source>
        <dbReference type="Proteomes" id="UP001162060"/>
    </source>
</evidence>
<accession>A0AAV1V1G8</accession>
<feature type="transmembrane region" description="Helical" evidence="6">
    <location>
        <begin position="270"/>
        <end position="291"/>
    </location>
</feature>
<dbReference type="GO" id="GO:0005886">
    <property type="term" value="C:plasma membrane"/>
    <property type="evidence" value="ECO:0007669"/>
    <property type="project" value="UniProtKB-SubCell"/>
</dbReference>
<feature type="transmembrane region" description="Helical" evidence="6">
    <location>
        <begin position="213"/>
        <end position="230"/>
    </location>
</feature>
<feature type="transmembrane region" description="Helical" evidence="6">
    <location>
        <begin position="74"/>
        <end position="94"/>
    </location>
</feature>
<evidence type="ECO:0000256" key="4">
    <source>
        <dbReference type="ARBA" id="ARBA00022989"/>
    </source>
</evidence>
<evidence type="ECO:0000256" key="6">
    <source>
        <dbReference type="RuleBase" id="RU368066"/>
    </source>
</evidence>
<protein>
    <recommendedName>
        <fullName evidence="6">Choline transporter-like protein</fullName>
    </recommendedName>
</protein>
<comment type="similarity">
    <text evidence="2 6">Belongs to the CTL (choline transporter-like) family.</text>
</comment>
<dbReference type="Pfam" id="PF04515">
    <property type="entry name" value="Choline_transpo"/>
    <property type="match status" value="1"/>
</dbReference>
<organism evidence="7 8">
    <name type="scientific">Peronospora matthiolae</name>
    <dbReference type="NCBI Taxonomy" id="2874970"/>
    <lineage>
        <taxon>Eukaryota</taxon>
        <taxon>Sar</taxon>
        <taxon>Stramenopiles</taxon>
        <taxon>Oomycota</taxon>
        <taxon>Peronosporomycetes</taxon>
        <taxon>Peronosporales</taxon>
        <taxon>Peronosporaceae</taxon>
        <taxon>Peronospora</taxon>
    </lineage>
</organism>
<gene>
    <name evidence="7" type="ORF">PM001_LOCUS24419</name>
</gene>
<sequence length="477" mass="52030">MELDRADEEALLDKDPQQGLAGKRSQHQNWLFAIAFAANCGIVSFIAFCYGFPNVSSIYFTVHHKDDSSHGLKIFLIFLATSCIGGGVSALWLQVLQSQTERVISWTFKSSIVAFVAASFVAFYDSGMAGKAIGFLNLFFAFMIISFYASVKRSIAFAASNLTAASRILRVFSGVITSAYIALLAQGVWVIIWGAAVMGVLAKAVENLHDLSSFGNTCFFFLLLSFYWFMQVAKNTVHCIAAGAVGEWWHACHDVNTVQRAQTRALTTSLGSICVGSLVVAALSALHTLLLSSPRRKARGSANACLEFLVKLVVRNMQYFNKYAFCQVALHGKDFWTAGTDTMHLFRDRGWTALLNDSLISSVLAIGCLAVGTVSGVVGSVWIHVALRCTPDELAEHPNECQTFNIIGLTFVACASIGFTMCMTMSSVLDSIVATIFVCFAEDPAALRCSHPEEHARLVEAWGRLQPDLLSFPTHMV</sequence>
<evidence type="ECO:0000256" key="2">
    <source>
        <dbReference type="ARBA" id="ARBA00007168"/>
    </source>
</evidence>
<comment type="subcellular location">
    <subcellularLocation>
        <location evidence="6">Cell membrane</location>
        <topology evidence="6">Multi-pass membrane protein</topology>
    </subcellularLocation>
    <subcellularLocation>
        <location evidence="1">Membrane</location>
        <topology evidence="1">Multi-pass membrane protein</topology>
    </subcellularLocation>
</comment>
<dbReference type="PANTHER" id="PTHR12385">
    <property type="entry name" value="CHOLINE TRANSPORTER-LIKE (SLC FAMILY 44)"/>
    <property type="match status" value="1"/>
</dbReference>
<dbReference type="EMBL" id="CAKLBY020000244">
    <property type="protein sequence ID" value="CAK7939269.1"/>
    <property type="molecule type" value="Genomic_DNA"/>
</dbReference>
<comment type="function">
    <text evidence="6">Choline transporter.</text>
</comment>
<evidence type="ECO:0000313" key="7">
    <source>
        <dbReference type="EMBL" id="CAK7939269.1"/>
    </source>
</evidence>
<keyword evidence="3 6" id="KW-0812">Transmembrane</keyword>
<feature type="transmembrane region" description="Helical" evidence="6">
    <location>
        <begin position="30"/>
        <end position="53"/>
    </location>
</feature>
<dbReference type="Proteomes" id="UP001162060">
    <property type="component" value="Unassembled WGS sequence"/>
</dbReference>
<feature type="transmembrane region" description="Helical" evidence="6">
    <location>
        <begin position="171"/>
        <end position="201"/>
    </location>
</feature>
<keyword evidence="5 6" id="KW-0472">Membrane</keyword>
<feature type="transmembrane region" description="Helical" evidence="6">
    <location>
        <begin position="132"/>
        <end position="151"/>
    </location>
</feature>
<reference evidence="7" key="1">
    <citation type="submission" date="2024-01" db="EMBL/GenBank/DDBJ databases">
        <authorList>
            <person name="Webb A."/>
        </authorList>
    </citation>
    <scope>NUCLEOTIDE SEQUENCE</scope>
    <source>
        <strain evidence="7">Pm1</strain>
    </source>
</reference>
<evidence type="ECO:0000256" key="3">
    <source>
        <dbReference type="ARBA" id="ARBA00022692"/>
    </source>
</evidence>
<keyword evidence="4 6" id="KW-1133">Transmembrane helix</keyword>